<reference evidence="1 2" key="1">
    <citation type="journal article" date="2018" name="Front. Plant Sci.">
        <title>Red Clover (Trifolium pratense) and Zigzag Clover (T. medium) - A Picture of Genomic Similarities and Differences.</title>
        <authorList>
            <person name="Dluhosova J."/>
            <person name="Istvanek J."/>
            <person name="Nedelnik J."/>
            <person name="Repkova J."/>
        </authorList>
    </citation>
    <scope>NUCLEOTIDE SEQUENCE [LARGE SCALE GENOMIC DNA]</scope>
    <source>
        <strain evidence="2">cv. 10/8</strain>
        <tissue evidence="1">Leaf</tissue>
    </source>
</reference>
<dbReference type="AlphaFoldDB" id="A0A392T552"/>
<organism evidence="1 2">
    <name type="scientific">Trifolium medium</name>
    <dbReference type="NCBI Taxonomy" id="97028"/>
    <lineage>
        <taxon>Eukaryota</taxon>
        <taxon>Viridiplantae</taxon>
        <taxon>Streptophyta</taxon>
        <taxon>Embryophyta</taxon>
        <taxon>Tracheophyta</taxon>
        <taxon>Spermatophyta</taxon>
        <taxon>Magnoliopsida</taxon>
        <taxon>eudicotyledons</taxon>
        <taxon>Gunneridae</taxon>
        <taxon>Pentapetalae</taxon>
        <taxon>rosids</taxon>
        <taxon>fabids</taxon>
        <taxon>Fabales</taxon>
        <taxon>Fabaceae</taxon>
        <taxon>Papilionoideae</taxon>
        <taxon>50 kb inversion clade</taxon>
        <taxon>NPAAA clade</taxon>
        <taxon>Hologalegina</taxon>
        <taxon>IRL clade</taxon>
        <taxon>Trifolieae</taxon>
        <taxon>Trifolium</taxon>
    </lineage>
</organism>
<sequence length="53" mass="6139">ILPPQTYATSRRLVRTEIGETVVRRRWLWSTRLMSGAGLDGWLGRRQLKVDEG</sequence>
<accession>A0A392T552</accession>
<dbReference type="EMBL" id="LXQA010508675">
    <property type="protein sequence ID" value="MCI56198.1"/>
    <property type="molecule type" value="Genomic_DNA"/>
</dbReference>
<comment type="caution">
    <text evidence="1">The sequence shown here is derived from an EMBL/GenBank/DDBJ whole genome shotgun (WGS) entry which is preliminary data.</text>
</comment>
<dbReference type="Proteomes" id="UP000265520">
    <property type="component" value="Unassembled WGS sequence"/>
</dbReference>
<keyword evidence="2" id="KW-1185">Reference proteome</keyword>
<evidence type="ECO:0000313" key="2">
    <source>
        <dbReference type="Proteomes" id="UP000265520"/>
    </source>
</evidence>
<evidence type="ECO:0000313" key="1">
    <source>
        <dbReference type="EMBL" id="MCI56198.1"/>
    </source>
</evidence>
<protein>
    <submittedName>
        <fullName evidence="1">Uncharacterized protein</fullName>
    </submittedName>
</protein>
<feature type="non-terminal residue" evidence="1">
    <location>
        <position position="1"/>
    </location>
</feature>
<name>A0A392T552_9FABA</name>
<proteinExistence type="predicted"/>